<dbReference type="PROSITE" id="PS51273">
    <property type="entry name" value="GATASE_TYPE_1"/>
    <property type="match status" value="1"/>
</dbReference>
<dbReference type="GO" id="GO:0006598">
    <property type="term" value="P:polyamine catabolic process"/>
    <property type="evidence" value="ECO:0007669"/>
    <property type="project" value="TreeGrafter"/>
</dbReference>
<dbReference type="InterPro" id="IPR044668">
    <property type="entry name" value="PuuD-like"/>
</dbReference>
<accession>A0A0F9J7W6</accession>
<proteinExistence type="predicted"/>
<dbReference type="GO" id="GO:0005829">
    <property type="term" value="C:cytosol"/>
    <property type="evidence" value="ECO:0007669"/>
    <property type="project" value="TreeGrafter"/>
</dbReference>
<dbReference type="AlphaFoldDB" id="A0A0F9J7W6"/>
<dbReference type="Gene3D" id="3.40.50.880">
    <property type="match status" value="1"/>
</dbReference>
<protein>
    <submittedName>
        <fullName evidence="1">Uncharacterized protein</fullName>
    </submittedName>
</protein>
<reference evidence="1" key="1">
    <citation type="journal article" date="2015" name="Nature">
        <title>Complex archaea that bridge the gap between prokaryotes and eukaryotes.</title>
        <authorList>
            <person name="Spang A."/>
            <person name="Saw J.H."/>
            <person name="Jorgensen S.L."/>
            <person name="Zaremba-Niedzwiedzka K."/>
            <person name="Martijn J."/>
            <person name="Lind A.E."/>
            <person name="van Eijk R."/>
            <person name="Schleper C."/>
            <person name="Guy L."/>
            <person name="Ettema T.J."/>
        </authorList>
    </citation>
    <scope>NUCLEOTIDE SEQUENCE</scope>
</reference>
<sequence>MNVIITQRHSLNKHGDWIDSLENSYIIYFETFGVNLLPVSNTTINLEQLSRSVEIAGIILTGGGDVDPDLYGKNAGSELSISKQRDKLESSLLKLSISQKIPLLGICRGMQFINVFFNGSINQQINKMDTKNTHIVPSIHNVEITDNKIMNILGKKTFFTNSYHNQGIFEGGLGDDLMIFAMNKDLGLIEGIYHKNFPIAGIQWHPERPGSYNKIDEILVEAFINQKLYWELNY</sequence>
<dbReference type="EMBL" id="LAZR01012108">
    <property type="protein sequence ID" value="KKM40528.1"/>
    <property type="molecule type" value="Genomic_DNA"/>
</dbReference>
<name>A0A0F9J7W6_9ZZZZ</name>
<dbReference type="Pfam" id="PF07722">
    <property type="entry name" value="Peptidase_C26"/>
    <property type="match status" value="1"/>
</dbReference>
<comment type="caution">
    <text evidence="1">The sequence shown here is derived from an EMBL/GenBank/DDBJ whole genome shotgun (WGS) entry which is preliminary data.</text>
</comment>
<gene>
    <name evidence="1" type="ORF">LCGC14_1563790</name>
</gene>
<evidence type="ECO:0000313" key="1">
    <source>
        <dbReference type="EMBL" id="KKM40528.1"/>
    </source>
</evidence>
<organism evidence="1">
    <name type="scientific">marine sediment metagenome</name>
    <dbReference type="NCBI Taxonomy" id="412755"/>
    <lineage>
        <taxon>unclassified sequences</taxon>
        <taxon>metagenomes</taxon>
        <taxon>ecological metagenomes</taxon>
    </lineage>
</organism>
<dbReference type="InterPro" id="IPR029062">
    <property type="entry name" value="Class_I_gatase-like"/>
</dbReference>
<dbReference type="SUPFAM" id="SSF52317">
    <property type="entry name" value="Class I glutamine amidotransferase-like"/>
    <property type="match status" value="1"/>
</dbReference>
<dbReference type="InterPro" id="IPR011697">
    <property type="entry name" value="Peptidase_C26"/>
</dbReference>
<dbReference type="GO" id="GO:0033969">
    <property type="term" value="F:gamma-glutamyl-gamma-aminobutyrate hydrolase activity"/>
    <property type="evidence" value="ECO:0007669"/>
    <property type="project" value="TreeGrafter"/>
</dbReference>
<dbReference type="PANTHER" id="PTHR43235:SF1">
    <property type="entry name" value="GLUTAMINE AMIDOTRANSFERASE PB2B2.05-RELATED"/>
    <property type="match status" value="1"/>
</dbReference>
<dbReference type="PANTHER" id="PTHR43235">
    <property type="entry name" value="GLUTAMINE AMIDOTRANSFERASE PB2B2.05-RELATED"/>
    <property type="match status" value="1"/>
</dbReference>